<feature type="domain" description="Beta-lactamase-related" evidence="2">
    <location>
        <begin position="43"/>
        <end position="349"/>
    </location>
</feature>
<evidence type="ECO:0000313" key="3">
    <source>
        <dbReference type="EMBL" id="VGO17142.1"/>
    </source>
</evidence>
<evidence type="ECO:0000313" key="4">
    <source>
        <dbReference type="Proteomes" id="UP000366872"/>
    </source>
</evidence>
<gene>
    <name evidence="3" type="ORF">PDESU_05737</name>
</gene>
<dbReference type="PANTHER" id="PTHR46825">
    <property type="entry name" value="D-ALANYL-D-ALANINE-CARBOXYPEPTIDASE/ENDOPEPTIDASE AMPH"/>
    <property type="match status" value="1"/>
</dbReference>
<keyword evidence="3" id="KW-0645">Protease</keyword>
<dbReference type="InterPro" id="IPR012338">
    <property type="entry name" value="Beta-lactam/transpept-like"/>
</dbReference>
<keyword evidence="4" id="KW-1185">Reference proteome</keyword>
<dbReference type="SUPFAM" id="SSF56601">
    <property type="entry name" value="beta-lactamase/transpeptidase-like"/>
    <property type="match status" value="1"/>
</dbReference>
<reference evidence="3 4" key="1">
    <citation type="submission" date="2019-04" db="EMBL/GenBank/DDBJ databases">
        <authorList>
            <person name="Van Vliet M D."/>
        </authorList>
    </citation>
    <scope>NUCLEOTIDE SEQUENCE [LARGE SCALE GENOMIC DNA]</scope>
    <source>
        <strain evidence="3 4">F1</strain>
    </source>
</reference>
<name>A0A6C2UAJ5_PONDE</name>
<feature type="region of interest" description="Disordered" evidence="1">
    <location>
        <begin position="222"/>
        <end position="242"/>
    </location>
</feature>
<dbReference type="InterPro" id="IPR001466">
    <property type="entry name" value="Beta-lactam-related"/>
</dbReference>
<dbReference type="EMBL" id="CAAHFG010000004">
    <property type="protein sequence ID" value="VGO17142.1"/>
    <property type="molecule type" value="Genomic_DNA"/>
</dbReference>
<sequence length="369" mass="40554">MNLSSGIIIAASLPLLIPTSYAKPEKSAGQSKEIEVSLKGIIERENLPGMVAAIASSEGIVAIGAAGVRKDGSREEFTQNDVIHLGSCTKAMTSTLLATFVADGTITWETTLIEVMPELRKRIHPDYHNVTVWQLLTHRAGVPVNAKDWWAHPEMKLEKRRVEILKDSLEDAPKAKKGEYLYSNLGYMIAACMVEQKTGDTWEELIEERLFKPLDMDSAGFGPPGKRGRKDQPWGHNKSGKKWSAMQSDNAEALGPAGRVHCSVEDWAKFIALQLPNGKGQELSFGREHLKKLITPVGDYAGGWIVAKRSWGNGVVLTHSGSNTMWYATVWVASQLDRAFIVVTNSCDEDSHAICDKMIGELIRINSGS</sequence>
<dbReference type="Proteomes" id="UP000366872">
    <property type="component" value="Unassembled WGS sequence"/>
</dbReference>
<dbReference type="Pfam" id="PF00144">
    <property type="entry name" value="Beta-lactamase"/>
    <property type="match status" value="1"/>
</dbReference>
<keyword evidence="3" id="KW-0121">Carboxypeptidase</keyword>
<keyword evidence="3" id="KW-0378">Hydrolase</keyword>
<dbReference type="PANTHER" id="PTHR46825:SF15">
    <property type="entry name" value="BETA-LACTAMASE-RELATED DOMAIN-CONTAINING PROTEIN"/>
    <property type="match status" value="1"/>
</dbReference>
<dbReference type="InterPro" id="IPR050491">
    <property type="entry name" value="AmpC-like"/>
</dbReference>
<evidence type="ECO:0000256" key="1">
    <source>
        <dbReference type="SAM" id="MobiDB-lite"/>
    </source>
</evidence>
<dbReference type="RefSeq" id="WP_136082638.1">
    <property type="nucleotide sequence ID" value="NZ_CAAHFG010000004.1"/>
</dbReference>
<dbReference type="AlphaFoldDB" id="A0A6C2UAJ5"/>
<proteinExistence type="predicted"/>
<accession>A0A6C2UAJ5</accession>
<dbReference type="GO" id="GO:0004180">
    <property type="term" value="F:carboxypeptidase activity"/>
    <property type="evidence" value="ECO:0007669"/>
    <property type="project" value="UniProtKB-KW"/>
</dbReference>
<evidence type="ECO:0000259" key="2">
    <source>
        <dbReference type="Pfam" id="PF00144"/>
    </source>
</evidence>
<protein>
    <submittedName>
        <fullName evidence="3">D-alanyl-D-alanine carboxypeptidase</fullName>
    </submittedName>
</protein>
<dbReference type="Gene3D" id="3.40.710.10">
    <property type="entry name" value="DD-peptidase/beta-lactamase superfamily"/>
    <property type="match status" value="1"/>
</dbReference>
<organism evidence="3 4">
    <name type="scientific">Pontiella desulfatans</name>
    <dbReference type="NCBI Taxonomy" id="2750659"/>
    <lineage>
        <taxon>Bacteria</taxon>
        <taxon>Pseudomonadati</taxon>
        <taxon>Kiritimatiellota</taxon>
        <taxon>Kiritimatiellia</taxon>
        <taxon>Kiritimatiellales</taxon>
        <taxon>Pontiellaceae</taxon>
        <taxon>Pontiella</taxon>
    </lineage>
</organism>